<dbReference type="InterPro" id="IPR045393">
    <property type="entry name" value="DUF6518"/>
</dbReference>
<evidence type="ECO:0000256" key="1">
    <source>
        <dbReference type="SAM" id="Phobius"/>
    </source>
</evidence>
<organism evidence="2 3">
    <name type="scientific">Nocardiopsis sinuspersici</name>
    <dbReference type="NCBI Taxonomy" id="501010"/>
    <lineage>
        <taxon>Bacteria</taxon>
        <taxon>Bacillati</taxon>
        <taxon>Actinomycetota</taxon>
        <taxon>Actinomycetes</taxon>
        <taxon>Streptosporangiales</taxon>
        <taxon>Nocardiopsidaceae</taxon>
        <taxon>Nocardiopsis</taxon>
    </lineage>
</organism>
<feature type="transmembrane region" description="Helical" evidence="1">
    <location>
        <begin position="20"/>
        <end position="38"/>
    </location>
</feature>
<feature type="transmembrane region" description="Helical" evidence="1">
    <location>
        <begin position="75"/>
        <end position="93"/>
    </location>
</feature>
<dbReference type="RefSeq" id="WP_179808772.1">
    <property type="nucleotide sequence ID" value="NZ_JACCHL010000001.1"/>
</dbReference>
<keyword evidence="1" id="KW-1133">Transmembrane helix</keyword>
<keyword evidence="1" id="KW-0472">Membrane</keyword>
<dbReference type="Proteomes" id="UP000584931">
    <property type="component" value="Unassembled WGS sequence"/>
</dbReference>
<keyword evidence="1" id="KW-0812">Transmembrane</keyword>
<accession>A0A7Y9X747</accession>
<evidence type="ECO:0000313" key="3">
    <source>
        <dbReference type="Proteomes" id="UP000584931"/>
    </source>
</evidence>
<feature type="transmembrane region" description="Helical" evidence="1">
    <location>
        <begin position="45"/>
        <end position="63"/>
    </location>
</feature>
<feature type="transmembrane region" description="Helical" evidence="1">
    <location>
        <begin position="105"/>
        <end position="131"/>
    </location>
</feature>
<evidence type="ECO:0000313" key="2">
    <source>
        <dbReference type="EMBL" id="NYH50426.1"/>
    </source>
</evidence>
<comment type="caution">
    <text evidence="2">The sequence shown here is derived from an EMBL/GenBank/DDBJ whole genome shotgun (WGS) entry which is preliminary data.</text>
</comment>
<dbReference type="AlphaFoldDB" id="A0A7Y9X747"/>
<proteinExistence type="predicted"/>
<protein>
    <submittedName>
        <fullName evidence="2">Uncharacterized protein</fullName>
    </submittedName>
</protein>
<dbReference type="Pfam" id="PF20128">
    <property type="entry name" value="DUF6518"/>
    <property type="match status" value="1"/>
</dbReference>
<reference evidence="2 3" key="1">
    <citation type="submission" date="2020-07" db="EMBL/GenBank/DDBJ databases">
        <title>Sequencing the genomes of 1000 actinobacteria strains.</title>
        <authorList>
            <person name="Klenk H.-P."/>
        </authorList>
    </citation>
    <scope>NUCLEOTIDE SEQUENCE [LARGE SCALE GENOMIC DNA]</scope>
    <source>
        <strain evidence="2 3">DSM 45278</strain>
    </source>
</reference>
<gene>
    <name evidence="2" type="ORF">HNR06_000015</name>
</gene>
<sequence>MNEPWWYTLPEHDLLLYRTWSVFALCIGPALGCLGYLIRSRWKAARAAATGVATGLVLVPFFYRFEGDEFLADSMTPYTMVFDAVSVVVLLLLCRGILSRMAAVLLAYLLVWGIRLQPLLYFWFLLFLWAFGEGA</sequence>
<dbReference type="EMBL" id="JACCHL010000001">
    <property type="protein sequence ID" value="NYH50426.1"/>
    <property type="molecule type" value="Genomic_DNA"/>
</dbReference>
<name>A0A7Y9X747_9ACTN</name>